<dbReference type="EMBL" id="SOBT01000008">
    <property type="protein sequence ID" value="TDU30768.1"/>
    <property type="molecule type" value="Genomic_DNA"/>
</dbReference>
<evidence type="ECO:0000313" key="3">
    <source>
        <dbReference type="EMBL" id="TDU30768.1"/>
    </source>
</evidence>
<dbReference type="Proteomes" id="UP000295341">
    <property type="component" value="Unassembled WGS sequence"/>
</dbReference>
<protein>
    <recommendedName>
        <fullName evidence="2">YCII-related domain-containing protein</fullName>
    </recommendedName>
</protein>
<reference evidence="3 4" key="1">
    <citation type="submission" date="2019-03" db="EMBL/GenBank/DDBJ databases">
        <title>Genomic Encyclopedia of Type Strains, Phase IV (KMG-IV): sequencing the most valuable type-strain genomes for metagenomic binning, comparative biology and taxonomic classification.</title>
        <authorList>
            <person name="Goeker M."/>
        </authorList>
    </citation>
    <scope>NUCLEOTIDE SEQUENCE [LARGE SCALE GENOMIC DNA]</scope>
    <source>
        <strain evidence="3 4">DSM 26377</strain>
    </source>
</reference>
<dbReference type="Pfam" id="PF03795">
    <property type="entry name" value="YCII"/>
    <property type="match status" value="1"/>
</dbReference>
<evidence type="ECO:0000313" key="4">
    <source>
        <dbReference type="Proteomes" id="UP000295341"/>
    </source>
</evidence>
<keyword evidence="4" id="KW-1185">Reference proteome</keyword>
<dbReference type="InterPro" id="IPR011008">
    <property type="entry name" value="Dimeric_a/b-barrel"/>
</dbReference>
<proteinExistence type="inferred from homology"/>
<accession>A0A4R7PA51</accession>
<dbReference type="PANTHER" id="PTHR33606">
    <property type="entry name" value="PROTEIN YCII"/>
    <property type="match status" value="1"/>
</dbReference>
<name>A0A4R7PA51_9GAMM</name>
<evidence type="ECO:0000259" key="2">
    <source>
        <dbReference type="Pfam" id="PF03795"/>
    </source>
</evidence>
<dbReference type="InterPro" id="IPR051807">
    <property type="entry name" value="Sec-metab_biosynth-assoc"/>
</dbReference>
<organism evidence="3 4">
    <name type="scientific">Panacagrimonas perspica</name>
    <dbReference type="NCBI Taxonomy" id="381431"/>
    <lineage>
        <taxon>Bacteria</taxon>
        <taxon>Pseudomonadati</taxon>
        <taxon>Pseudomonadota</taxon>
        <taxon>Gammaproteobacteria</taxon>
        <taxon>Nevskiales</taxon>
        <taxon>Nevskiaceae</taxon>
        <taxon>Panacagrimonas</taxon>
    </lineage>
</organism>
<dbReference type="InterPro" id="IPR005545">
    <property type="entry name" value="YCII"/>
</dbReference>
<dbReference type="NCBIfam" id="NF008473">
    <property type="entry name" value="PRK11370.1"/>
    <property type="match status" value="1"/>
</dbReference>
<dbReference type="PANTHER" id="PTHR33606:SF3">
    <property type="entry name" value="PROTEIN YCII"/>
    <property type="match status" value="1"/>
</dbReference>
<gene>
    <name evidence="3" type="ORF">DFR24_0122</name>
</gene>
<dbReference type="AlphaFoldDB" id="A0A4R7PA51"/>
<feature type="domain" description="YCII-related" evidence="2">
    <location>
        <begin position="1"/>
        <end position="93"/>
    </location>
</feature>
<dbReference type="SUPFAM" id="SSF54909">
    <property type="entry name" value="Dimeric alpha+beta barrel"/>
    <property type="match status" value="1"/>
</dbReference>
<evidence type="ECO:0000256" key="1">
    <source>
        <dbReference type="ARBA" id="ARBA00007689"/>
    </source>
</evidence>
<comment type="caution">
    <text evidence="3">The sequence shown here is derived from an EMBL/GenBank/DDBJ whole genome shotgun (WGS) entry which is preliminary data.</text>
</comment>
<dbReference type="OrthoDB" id="9797014at2"/>
<dbReference type="RefSeq" id="WP_133879410.1">
    <property type="nucleotide sequence ID" value="NZ_MWIN01000023.1"/>
</dbReference>
<dbReference type="Gene3D" id="3.30.70.1060">
    <property type="entry name" value="Dimeric alpha+beta barrel"/>
    <property type="match status" value="1"/>
</dbReference>
<sequence>MLYVIFGTDAPDSAPKRAANRPAHLERVKALHDQGRIAMVGPFPKVDAPSMEAGACGSLIVAEFGSLEEARAWIDADPFSKAGVYATVEVRPFIKLSL</sequence>
<comment type="similarity">
    <text evidence="1">Belongs to the YciI family.</text>
</comment>